<feature type="domain" description="Integral membrane bound transporter" evidence="9">
    <location>
        <begin position="358"/>
        <end position="486"/>
    </location>
</feature>
<sequence length="655" mass="70252">MTSSPPERPMLLGFLRHELAPRPGRMRAVWRITAGSTLVVALGMVFQIPLPAYMAYIVFLVSGEETAATLLTAIGGALAATVAVALSFLFYLLDASEPGLRLPLLAVSTFIAMFFARTSTLGPIAFLAGFVLVLSQTLIDDVPSAEVLTRILLWLWVVVAVPAFVTVLIDLAWGENPVQLVRRRADDLLRRTADILDGRGEADPVKLREEAVDTMALHEHACLWDRQLKAKTAIDLEMFEGLVTLLSLLCLLPRDAPLAARVPIAHAIDACRDALLTGTAPRVRECVVDARGLGALDVASRPIILALARTTNELLKSATERPVAVAPAFKAKHLFVPDAFSNRSHAQFALKTTLAVTLAYCIYTLLDWPGIRTAITTCFFVALGSMAETMHKLSLRLAGAMAGGILAGFCIVYLLPHLTDIGDLSLLIAVASALCAWVATSSERLAYAGMQMAFAFYLGVLQDYAPATDLTVLRDRLVGIVLGNILMSMIFSTLWPVSALQVVRSSMAKAIGLLASLVSDTTKENRPLRLTVAQELVRSHKLASLAFFERGLFASPVSDEASAHLALGQLDRVAAAAFAVPSHGRDVAEQDALATERSEAARWLSEAAVRTGQGRSPPPWAGGRPTGADGAAGSRMQREAMACLQKEIVDVAPAH</sequence>
<feature type="region of interest" description="Disordered" evidence="7">
    <location>
        <begin position="608"/>
        <end position="632"/>
    </location>
</feature>
<comment type="subcellular location">
    <subcellularLocation>
        <location evidence="1">Cell membrane</location>
        <topology evidence="1">Multi-pass membrane protein</topology>
    </subcellularLocation>
</comment>
<reference evidence="11" key="1">
    <citation type="journal article" date="2019" name="Int. J. Syst. Evol. Microbiol.">
        <title>The Global Catalogue of Microorganisms (GCM) 10K type strain sequencing project: providing services to taxonomists for standard genome sequencing and annotation.</title>
        <authorList>
            <consortium name="The Broad Institute Genomics Platform"/>
            <consortium name="The Broad Institute Genome Sequencing Center for Infectious Disease"/>
            <person name="Wu L."/>
            <person name="Ma J."/>
        </authorList>
    </citation>
    <scope>NUCLEOTIDE SEQUENCE [LARGE SCALE GENOMIC DNA]</scope>
    <source>
        <strain evidence="11">CCM 4481</strain>
    </source>
</reference>
<accession>A0ABV9C2F5</accession>
<keyword evidence="4 8" id="KW-1133">Transmembrane helix</keyword>
<feature type="transmembrane region" description="Helical" evidence="8">
    <location>
        <begin position="421"/>
        <end position="439"/>
    </location>
</feature>
<dbReference type="InterPro" id="IPR049453">
    <property type="entry name" value="Memb_transporter_dom"/>
</dbReference>
<dbReference type="PANTHER" id="PTHR30509">
    <property type="entry name" value="P-HYDROXYBENZOIC ACID EFFLUX PUMP SUBUNIT-RELATED"/>
    <property type="match status" value="1"/>
</dbReference>
<dbReference type="PANTHER" id="PTHR30509:SF9">
    <property type="entry name" value="MULTIDRUG RESISTANCE PROTEIN MDTO"/>
    <property type="match status" value="1"/>
</dbReference>
<feature type="transmembrane region" description="Helical" evidence="8">
    <location>
        <begin position="104"/>
        <end position="133"/>
    </location>
</feature>
<evidence type="ECO:0000313" key="10">
    <source>
        <dbReference type="EMBL" id="MFC4527176.1"/>
    </source>
</evidence>
<comment type="similarity">
    <text evidence="6">Belongs to the YccS/YhfK family.</text>
</comment>
<feature type="transmembrane region" description="Helical" evidence="8">
    <location>
        <begin position="70"/>
        <end position="92"/>
    </location>
</feature>
<feature type="transmembrane region" description="Helical" evidence="8">
    <location>
        <begin position="397"/>
        <end position="415"/>
    </location>
</feature>
<evidence type="ECO:0000313" key="11">
    <source>
        <dbReference type="Proteomes" id="UP001595961"/>
    </source>
</evidence>
<feature type="transmembrane region" description="Helical" evidence="8">
    <location>
        <begin position="153"/>
        <end position="174"/>
    </location>
</feature>
<protein>
    <submittedName>
        <fullName evidence="10">FUSC family protein</fullName>
    </submittedName>
</protein>
<dbReference type="EMBL" id="JBHSGA010000017">
    <property type="protein sequence ID" value="MFC4527176.1"/>
    <property type="molecule type" value="Genomic_DNA"/>
</dbReference>
<proteinExistence type="inferred from homology"/>
<keyword evidence="3 8" id="KW-0812">Transmembrane</keyword>
<evidence type="ECO:0000256" key="5">
    <source>
        <dbReference type="ARBA" id="ARBA00023136"/>
    </source>
</evidence>
<evidence type="ECO:0000259" key="9">
    <source>
        <dbReference type="Pfam" id="PF13515"/>
    </source>
</evidence>
<evidence type="ECO:0000256" key="3">
    <source>
        <dbReference type="ARBA" id="ARBA00022692"/>
    </source>
</evidence>
<feature type="transmembrane region" description="Helical" evidence="8">
    <location>
        <begin position="477"/>
        <end position="497"/>
    </location>
</feature>
<gene>
    <name evidence="10" type="ORF">ACFO5W_11085</name>
</gene>
<comment type="caution">
    <text evidence="10">The sequence shown here is derived from an EMBL/GenBank/DDBJ whole genome shotgun (WGS) entry which is preliminary data.</text>
</comment>
<keyword evidence="5 8" id="KW-0472">Membrane</keyword>
<dbReference type="Pfam" id="PF13515">
    <property type="entry name" value="FUSC_2"/>
    <property type="match status" value="1"/>
</dbReference>
<name>A0ABV9C2F5_9GAMM</name>
<evidence type="ECO:0000256" key="2">
    <source>
        <dbReference type="ARBA" id="ARBA00022475"/>
    </source>
</evidence>
<dbReference type="Proteomes" id="UP001595961">
    <property type="component" value="Unassembled WGS sequence"/>
</dbReference>
<dbReference type="RefSeq" id="WP_266149101.1">
    <property type="nucleotide sequence ID" value="NZ_CP064028.1"/>
</dbReference>
<keyword evidence="2" id="KW-1003">Cell membrane</keyword>
<evidence type="ECO:0000256" key="6">
    <source>
        <dbReference type="ARBA" id="ARBA00043993"/>
    </source>
</evidence>
<evidence type="ECO:0000256" key="8">
    <source>
        <dbReference type="SAM" id="Phobius"/>
    </source>
</evidence>
<evidence type="ECO:0000256" key="7">
    <source>
        <dbReference type="SAM" id="MobiDB-lite"/>
    </source>
</evidence>
<evidence type="ECO:0000256" key="1">
    <source>
        <dbReference type="ARBA" id="ARBA00004651"/>
    </source>
</evidence>
<organism evidence="10 11">
    <name type="scientific">Dyella halodurans</name>
    <dbReference type="NCBI Taxonomy" id="1920171"/>
    <lineage>
        <taxon>Bacteria</taxon>
        <taxon>Pseudomonadati</taxon>
        <taxon>Pseudomonadota</taxon>
        <taxon>Gammaproteobacteria</taxon>
        <taxon>Lysobacterales</taxon>
        <taxon>Rhodanobacteraceae</taxon>
        <taxon>Dyella</taxon>
    </lineage>
</organism>
<evidence type="ECO:0000256" key="4">
    <source>
        <dbReference type="ARBA" id="ARBA00022989"/>
    </source>
</evidence>
<feature type="transmembrane region" description="Helical" evidence="8">
    <location>
        <begin position="28"/>
        <end position="50"/>
    </location>
</feature>
<keyword evidence="11" id="KW-1185">Reference proteome</keyword>